<dbReference type="Proteomes" id="UP001362999">
    <property type="component" value="Unassembled WGS sequence"/>
</dbReference>
<dbReference type="EMBL" id="JAWWNJ010000018">
    <property type="protein sequence ID" value="KAK7036917.1"/>
    <property type="molecule type" value="Genomic_DNA"/>
</dbReference>
<organism evidence="2 3">
    <name type="scientific">Favolaschia claudopus</name>
    <dbReference type="NCBI Taxonomy" id="2862362"/>
    <lineage>
        <taxon>Eukaryota</taxon>
        <taxon>Fungi</taxon>
        <taxon>Dikarya</taxon>
        <taxon>Basidiomycota</taxon>
        <taxon>Agaricomycotina</taxon>
        <taxon>Agaricomycetes</taxon>
        <taxon>Agaricomycetidae</taxon>
        <taxon>Agaricales</taxon>
        <taxon>Marasmiineae</taxon>
        <taxon>Mycenaceae</taxon>
        <taxon>Favolaschia</taxon>
    </lineage>
</organism>
<accession>A0AAW0CE06</accession>
<evidence type="ECO:0000256" key="1">
    <source>
        <dbReference type="SAM" id="MobiDB-lite"/>
    </source>
</evidence>
<dbReference type="AlphaFoldDB" id="A0AAW0CE06"/>
<evidence type="ECO:0000313" key="3">
    <source>
        <dbReference type="Proteomes" id="UP001362999"/>
    </source>
</evidence>
<comment type="caution">
    <text evidence="2">The sequence shown here is derived from an EMBL/GenBank/DDBJ whole genome shotgun (WGS) entry which is preliminary data.</text>
</comment>
<keyword evidence="3" id="KW-1185">Reference proteome</keyword>
<name>A0AAW0CE06_9AGAR</name>
<evidence type="ECO:0000313" key="2">
    <source>
        <dbReference type="EMBL" id="KAK7036917.1"/>
    </source>
</evidence>
<sequence length="313" mass="34555">MTSLPTSSTPDLGGDTDDGYSESGHWSDDDGYLSDDYKSPAEPNPCSNFPNNFPCNSLDLCVMRGGGNANDDNDHIEPGTPPQPIDLSSEDEDIDIRALNAARYVPLDARLSVIPSENVTVSDLLIEVIPSPSTDSRPAYFSTQAENMQGTSSHWYHTLTTAVPFFPPLRASFNDALRDGAISICFPHLPGKRYPLWAENFLSEIQNFIHKRSRWQAARDWLDGLEVDELHTDPVNRCWSALGYLSWDTVIPGLSPSVRLTTQDLASFLGTRWVNDDMLNAGALANLHAARPGSYRPPKLSPVDKAISVVYFR</sequence>
<proteinExistence type="predicted"/>
<protein>
    <submittedName>
        <fullName evidence="2">Uncharacterized protein</fullName>
    </submittedName>
</protein>
<feature type="compositionally biased region" description="Polar residues" evidence="1">
    <location>
        <begin position="1"/>
        <end position="10"/>
    </location>
</feature>
<reference evidence="2 3" key="1">
    <citation type="journal article" date="2024" name="J Genomics">
        <title>Draft genome sequencing and assembly of Favolaschia claudopus CIRM-BRFM 2984 isolated from oak limbs.</title>
        <authorList>
            <person name="Navarro D."/>
            <person name="Drula E."/>
            <person name="Chaduli D."/>
            <person name="Cazenave R."/>
            <person name="Ahrendt S."/>
            <person name="Wang J."/>
            <person name="Lipzen A."/>
            <person name="Daum C."/>
            <person name="Barry K."/>
            <person name="Grigoriev I.V."/>
            <person name="Favel A."/>
            <person name="Rosso M.N."/>
            <person name="Martin F."/>
        </authorList>
    </citation>
    <scope>NUCLEOTIDE SEQUENCE [LARGE SCALE GENOMIC DNA]</scope>
    <source>
        <strain evidence="2 3">CIRM-BRFM 2984</strain>
    </source>
</reference>
<gene>
    <name evidence="2" type="ORF">R3P38DRAFT_3182913</name>
</gene>
<feature type="region of interest" description="Disordered" evidence="1">
    <location>
        <begin position="1"/>
        <end position="45"/>
    </location>
</feature>